<protein>
    <submittedName>
        <fullName evidence="1">Uncharacterized protein</fullName>
    </submittedName>
</protein>
<comment type="caution">
    <text evidence="1">The sequence shown here is derived from an EMBL/GenBank/DDBJ whole genome shotgun (WGS) entry which is preliminary data.</text>
</comment>
<accession>A0ACB9B148</accession>
<gene>
    <name evidence="1" type="ORF">L1987_72969</name>
</gene>
<evidence type="ECO:0000313" key="2">
    <source>
        <dbReference type="Proteomes" id="UP001056120"/>
    </source>
</evidence>
<name>A0ACB9B148_9ASTR</name>
<dbReference type="EMBL" id="CM042041">
    <property type="protein sequence ID" value="KAI3714370.1"/>
    <property type="molecule type" value="Genomic_DNA"/>
</dbReference>
<reference evidence="2" key="1">
    <citation type="journal article" date="2022" name="Mol. Ecol. Resour.">
        <title>The genomes of chicory, endive, great burdock and yacon provide insights into Asteraceae palaeo-polyploidization history and plant inulin production.</title>
        <authorList>
            <person name="Fan W."/>
            <person name="Wang S."/>
            <person name="Wang H."/>
            <person name="Wang A."/>
            <person name="Jiang F."/>
            <person name="Liu H."/>
            <person name="Zhao H."/>
            <person name="Xu D."/>
            <person name="Zhang Y."/>
        </authorList>
    </citation>
    <scope>NUCLEOTIDE SEQUENCE [LARGE SCALE GENOMIC DNA]</scope>
    <source>
        <strain evidence="2">cv. Yunnan</strain>
    </source>
</reference>
<dbReference type="Proteomes" id="UP001056120">
    <property type="component" value="Linkage Group LG24"/>
</dbReference>
<keyword evidence="2" id="KW-1185">Reference proteome</keyword>
<organism evidence="1 2">
    <name type="scientific">Smallanthus sonchifolius</name>
    <dbReference type="NCBI Taxonomy" id="185202"/>
    <lineage>
        <taxon>Eukaryota</taxon>
        <taxon>Viridiplantae</taxon>
        <taxon>Streptophyta</taxon>
        <taxon>Embryophyta</taxon>
        <taxon>Tracheophyta</taxon>
        <taxon>Spermatophyta</taxon>
        <taxon>Magnoliopsida</taxon>
        <taxon>eudicotyledons</taxon>
        <taxon>Gunneridae</taxon>
        <taxon>Pentapetalae</taxon>
        <taxon>asterids</taxon>
        <taxon>campanulids</taxon>
        <taxon>Asterales</taxon>
        <taxon>Asteraceae</taxon>
        <taxon>Asteroideae</taxon>
        <taxon>Heliantheae alliance</taxon>
        <taxon>Millerieae</taxon>
        <taxon>Smallanthus</taxon>
    </lineage>
</organism>
<reference evidence="1 2" key="2">
    <citation type="journal article" date="2022" name="Mol. Ecol. Resour.">
        <title>The genomes of chicory, endive, great burdock and yacon provide insights into Asteraceae paleo-polyploidization history and plant inulin production.</title>
        <authorList>
            <person name="Fan W."/>
            <person name="Wang S."/>
            <person name="Wang H."/>
            <person name="Wang A."/>
            <person name="Jiang F."/>
            <person name="Liu H."/>
            <person name="Zhao H."/>
            <person name="Xu D."/>
            <person name="Zhang Y."/>
        </authorList>
    </citation>
    <scope>NUCLEOTIDE SEQUENCE [LARGE SCALE GENOMIC DNA]</scope>
    <source>
        <strain evidence="2">cv. Yunnan</strain>
        <tissue evidence="1">Leaves</tissue>
    </source>
</reference>
<proteinExistence type="predicted"/>
<sequence>MQYLISFSYRRSTIHIHTNPPSTHICIKNLFTDYIKTLTLIDLHKIPHHSTIFIPDQTPTDPFNLTPRAQSLFPNIIGLHVCIIVRLAMIY</sequence>
<evidence type="ECO:0000313" key="1">
    <source>
        <dbReference type="EMBL" id="KAI3714370.1"/>
    </source>
</evidence>